<protein>
    <submittedName>
        <fullName evidence="3">Uncharacterized protein</fullName>
    </submittedName>
</protein>
<feature type="region of interest" description="Disordered" evidence="1">
    <location>
        <begin position="37"/>
        <end position="63"/>
    </location>
</feature>
<evidence type="ECO:0000256" key="2">
    <source>
        <dbReference type="SAM" id="SignalP"/>
    </source>
</evidence>
<dbReference type="RefSeq" id="WP_190421982.1">
    <property type="nucleotide sequence ID" value="NZ_JAMPKK010000004.1"/>
</dbReference>
<organism evidence="3 4">
    <name type="scientific">Funiculus sociatus GB2-A5</name>
    <dbReference type="NCBI Taxonomy" id="2933946"/>
    <lineage>
        <taxon>Bacteria</taxon>
        <taxon>Bacillati</taxon>
        <taxon>Cyanobacteriota</taxon>
        <taxon>Cyanophyceae</taxon>
        <taxon>Coleofasciculales</taxon>
        <taxon>Coleofasciculaceae</taxon>
        <taxon>Funiculus</taxon>
    </lineage>
</organism>
<gene>
    <name evidence="3" type="ORF">NDI37_03105</name>
</gene>
<keyword evidence="2" id="KW-0732">Signal</keyword>
<proteinExistence type="predicted"/>
<feature type="region of interest" description="Disordered" evidence="1">
    <location>
        <begin position="189"/>
        <end position="210"/>
    </location>
</feature>
<reference evidence="3 4" key="1">
    <citation type="submission" date="2022-04" db="EMBL/GenBank/DDBJ databases">
        <title>Positive selection, recombination, and allopatry shape intraspecific diversity of widespread and dominant cyanobacteria.</title>
        <authorList>
            <person name="Wei J."/>
            <person name="Shu W."/>
            <person name="Hu C."/>
        </authorList>
    </citation>
    <scope>NUCLEOTIDE SEQUENCE [LARGE SCALE GENOMIC DNA]</scope>
    <source>
        <strain evidence="3 4">GB2-A5</strain>
    </source>
</reference>
<dbReference type="Proteomes" id="UP001442494">
    <property type="component" value="Unassembled WGS sequence"/>
</dbReference>
<feature type="compositionally biased region" description="Low complexity" evidence="1">
    <location>
        <begin position="190"/>
        <end position="210"/>
    </location>
</feature>
<name>A0ABV0JKC7_9CYAN</name>
<keyword evidence="4" id="KW-1185">Reference proteome</keyword>
<dbReference type="InterPro" id="IPR011990">
    <property type="entry name" value="TPR-like_helical_dom_sf"/>
</dbReference>
<accession>A0ABV0JKC7</accession>
<sequence>MVSSGTACRLGFTCLAFLPLSVTLTLLQPVQAQNQVPALPEDASQSQPDFTDPNNIRPLSQDSSLLSMPGGQRLLSEANSAISSQNYAIAAKKLQDARQVFNQLSNFYQQLGSSFSGIDNRVYESQRQKAVQAAQLRDEATYQLALVHRAQNQPDLAVPLLIQIVRSQQPTRDLGKKAYQQLVELGFIDTPSTTPASNNPPASSSSAPQR</sequence>
<evidence type="ECO:0000313" key="3">
    <source>
        <dbReference type="EMBL" id="MEP0863454.1"/>
    </source>
</evidence>
<comment type="caution">
    <text evidence="3">The sequence shown here is derived from an EMBL/GenBank/DDBJ whole genome shotgun (WGS) entry which is preliminary data.</text>
</comment>
<dbReference type="Gene3D" id="1.25.40.10">
    <property type="entry name" value="Tetratricopeptide repeat domain"/>
    <property type="match status" value="1"/>
</dbReference>
<feature type="signal peptide" evidence="2">
    <location>
        <begin position="1"/>
        <end position="32"/>
    </location>
</feature>
<evidence type="ECO:0000256" key="1">
    <source>
        <dbReference type="SAM" id="MobiDB-lite"/>
    </source>
</evidence>
<dbReference type="EMBL" id="JAMPKK010000004">
    <property type="protein sequence ID" value="MEP0863454.1"/>
    <property type="molecule type" value="Genomic_DNA"/>
</dbReference>
<feature type="chain" id="PRO_5045649634" evidence="2">
    <location>
        <begin position="33"/>
        <end position="210"/>
    </location>
</feature>
<feature type="compositionally biased region" description="Polar residues" evidence="1">
    <location>
        <begin position="43"/>
        <end position="63"/>
    </location>
</feature>
<evidence type="ECO:0000313" key="4">
    <source>
        <dbReference type="Proteomes" id="UP001442494"/>
    </source>
</evidence>